<evidence type="ECO:0000313" key="2">
    <source>
        <dbReference type="Proteomes" id="UP000003490"/>
    </source>
</evidence>
<evidence type="ECO:0000313" key="1">
    <source>
        <dbReference type="EMBL" id="EDO61250.1"/>
    </source>
</evidence>
<comment type="caution">
    <text evidence="1">The sequence shown here is derived from an EMBL/GenBank/DDBJ whole genome shotgun (WGS) entry which is preliminary data.</text>
</comment>
<accession>A7VSV4</accession>
<protein>
    <submittedName>
        <fullName evidence="1">Uncharacterized protein</fullName>
    </submittedName>
</protein>
<reference evidence="1 2" key="2">
    <citation type="submission" date="2007-08" db="EMBL/GenBank/DDBJ databases">
        <authorList>
            <person name="Fulton L."/>
            <person name="Clifton S."/>
            <person name="Fulton B."/>
            <person name="Xu J."/>
            <person name="Minx P."/>
            <person name="Pepin K.H."/>
            <person name="Johnson M."/>
            <person name="Thiruvilangam P."/>
            <person name="Bhonagiri V."/>
            <person name="Nash W.E."/>
            <person name="Wang C."/>
            <person name="Mardis E.R."/>
            <person name="Wilson R.K."/>
        </authorList>
    </citation>
    <scope>NUCLEOTIDE SEQUENCE [LARGE SCALE GENOMIC DNA]</scope>
    <source>
        <strain evidence="1 2">DSM 753</strain>
    </source>
</reference>
<dbReference type="AlphaFoldDB" id="A7VSV4"/>
<sequence>MQKPKLEFSFIACCCFVLGKRLKISRFHGKITFV</sequence>
<reference evidence="1 2" key="1">
    <citation type="submission" date="2007-08" db="EMBL/GenBank/DDBJ databases">
        <title>Draft genome sequence of Clostridium leptum (DSM 753).</title>
        <authorList>
            <person name="Sudarsanam P."/>
            <person name="Ley R."/>
            <person name="Guruge J."/>
            <person name="Turnbaugh P.J."/>
            <person name="Mahowald M."/>
            <person name="Liep D."/>
            <person name="Gordon J."/>
        </authorList>
    </citation>
    <scope>NUCLEOTIDE SEQUENCE [LARGE SCALE GENOMIC DNA]</scope>
    <source>
        <strain evidence="1 2">DSM 753</strain>
    </source>
</reference>
<dbReference type="HOGENOM" id="CLU_3373040_0_0_9"/>
<organism evidence="1 2">
    <name type="scientific">[Clostridium] leptum DSM 753</name>
    <dbReference type="NCBI Taxonomy" id="428125"/>
    <lineage>
        <taxon>Bacteria</taxon>
        <taxon>Bacillati</taxon>
        <taxon>Bacillota</taxon>
        <taxon>Clostridia</taxon>
        <taxon>Eubacteriales</taxon>
        <taxon>Oscillospiraceae</taxon>
        <taxon>Oscillospiraceae incertae sedis</taxon>
    </lineage>
</organism>
<dbReference type="EMBL" id="ABCB02000018">
    <property type="protein sequence ID" value="EDO61250.1"/>
    <property type="molecule type" value="Genomic_DNA"/>
</dbReference>
<gene>
    <name evidence="1" type="ORF">CLOLEP_01645</name>
</gene>
<proteinExistence type="predicted"/>
<name>A7VSV4_9FIRM</name>
<dbReference type="Proteomes" id="UP000003490">
    <property type="component" value="Unassembled WGS sequence"/>
</dbReference>